<accession>A0A8H5A0G0</accession>
<sequence length="576" mass="65806">MTWDQHDIGISLPNSSKSTPYQFKELNSSNAELRDVRAVAVCRNWRYSKDAGIVGMLLTYADGHQRSLGQIRLDYREAPLTVSSGKIWLGCDKSEKKPLPNGFWPGTFEIKWVEMDKPLQDKNREYFELPLTGSLKWESYSIGDLQSSDKYFPDGESYTSVSHDKGFHAGCVEIVGDNLSAKGFLESCTWNILDRGFHDSFTQPPPSFVALRTGGLKSSLALELMHAISNRLPVEICERVATYCLSEYATRLHLDAWQHRDSGGPEKEVTLPVFDGQSVWAQYVEIEGRNYVKSLSTIRLNENDSKILVAEPNFSSKMQKSPPESIAADLRRAIHGGLPEEICQYIANFCMRERACLILRELWLDPNRPNCWIKSLFIGRNNFIWAQNMEVEGLRYVRSRSTRRLTQQDTLVFKARYRKRGARNRPEACLNIYYSEDHGGIREVIITEDNELPSLNMGPGLSWSISRHQDTPLQFLIWYDDIKLRFLTVAQTLEHDISLYLSEPVPNENTRYIKIPFSGRLEWAVFGFASAVRHVEGGEPCDEIGQFMAGRKNFLDYASPDIKTFAVPIRGRENRS</sequence>
<protein>
    <submittedName>
        <fullName evidence="1">Uncharacterized protein</fullName>
    </submittedName>
</protein>
<comment type="caution">
    <text evidence="1">The sequence shown here is derived from an EMBL/GenBank/DDBJ whole genome shotgun (WGS) entry which is preliminary data.</text>
</comment>
<dbReference type="AlphaFoldDB" id="A0A8H5A0G0"/>
<dbReference type="Proteomes" id="UP000558688">
    <property type="component" value="Unassembled WGS sequence"/>
</dbReference>
<dbReference type="EMBL" id="JAAFOW010002670">
    <property type="protein sequence ID" value="KAF5256418.1"/>
    <property type="molecule type" value="Genomic_DNA"/>
</dbReference>
<evidence type="ECO:0000313" key="2">
    <source>
        <dbReference type="Proteomes" id="UP000558688"/>
    </source>
</evidence>
<reference evidence="1" key="1">
    <citation type="submission" date="2020-02" db="EMBL/GenBank/DDBJ databases">
        <title>Identification and distribution of gene clusters putatively required for synthesis of sphingolipid metabolism inhibitors in phylogenetically diverse species of the filamentous fungus Fusarium.</title>
        <authorList>
            <person name="Kim H.-S."/>
            <person name="Busman M."/>
            <person name="Brown D.W."/>
            <person name="Divon H."/>
            <person name="Uhlig S."/>
            <person name="Proctor R.H."/>
        </authorList>
    </citation>
    <scope>NUCLEOTIDE SEQUENCE [LARGE SCALE GENOMIC DNA]</scope>
    <source>
        <strain evidence="1">NRRL 39464</strain>
    </source>
</reference>
<proteinExistence type="predicted"/>
<gene>
    <name evidence="1" type="ORF">FOXYS1_13109</name>
</gene>
<organism evidence="1 2">
    <name type="scientific">Fusarium oxysporum</name>
    <name type="common">Fusarium vascular wilt</name>
    <dbReference type="NCBI Taxonomy" id="5507"/>
    <lineage>
        <taxon>Eukaryota</taxon>
        <taxon>Fungi</taxon>
        <taxon>Dikarya</taxon>
        <taxon>Ascomycota</taxon>
        <taxon>Pezizomycotina</taxon>
        <taxon>Sordariomycetes</taxon>
        <taxon>Hypocreomycetidae</taxon>
        <taxon>Hypocreales</taxon>
        <taxon>Nectriaceae</taxon>
        <taxon>Fusarium</taxon>
        <taxon>Fusarium oxysporum species complex</taxon>
    </lineage>
</organism>
<evidence type="ECO:0000313" key="1">
    <source>
        <dbReference type="EMBL" id="KAF5256418.1"/>
    </source>
</evidence>
<name>A0A8H5A0G0_FUSOX</name>